<evidence type="ECO:0000256" key="1">
    <source>
        <dbReference type="SAM" id="SignalP"/>
    </source>
</evidence>
<comment type="caution">
    <text evidence="2">The sequence shown here is derived from an EMBL/GenBank/DDBJ whole genome shotgun (WGS) entry which is preliminary data.</text>
</comment>
<sequence>MKNSLLLFLLMIGTITFAQNTKTENVQSLKITQKKCLKKKGFNLVLAAVVSDSRCPEGVTCIWAGEASVTVSVYKDSKLVEDHTMVFSMKNEQENRQWFSKYLPEKQKNVKSFSVFPYPKEGVKINPKNYYVKIGYIK</sequence>
<keyword evidence="1" id="KW-0732">Signal</keyword>
<evidence type="ECO:0000313" key="2">
    <source>
        <dbReference type="EMBL" id="MDI5948382.1"/>
    </source>
</evidence>
<dbReference type="AlphaFoldDB" id="A0AAW6TMR0"/>
<accession>A0AAW6TMR0</accession>
<dbReference type="EMBL" id="JASCRY010000001">
    <property type="protein sequence ID" value="MDI5948382.1"/>
    <property type="molecule type" value="Genomic_DNA"/>
</dbReference>
<reference evidence="2 3" key="1">
    <citation type="submission" date="2023-04" db="EMBL/GenBank/DDBJ databases">
        <title>Two novel species of Flavobacterium.</title>
        <authorList>
            <person name="Liu Q."/>
            <person name="Xin Y.-H."/>
        </authorList>
    </citation>
    <scope>NUCLEOTIDE SEQUENCE [LARGE SCALE GENOMIC DNA]</scope>
    <source>
        <strain evidence="2 3">LB2P87</strain>
    </source>
</reference>
<keyword evidence="3" id="KW-1185">Reference proteome</keyword>
<gene>
    <name evidence="2" type="ORF">QLS97_01865</name>
</gene>
<organism evidence="2 3">
    <name type="scientific">Flavobacterium yafengii</name>
    <dbReference type="NCBI Taxonomy" id="3041253"/>
    <lineage>
        <taxon>Bacteria</taxon>
        <taxon>Pseudomonadati</taxon>
        <taxon>Bacteroidota</taxon>
        <taxon>Flavobacteriia</taxon>
        <taxon>Flavobacteriales</taxon>
        <taxon>Flavobacteriaceae</taxon>
        <taxon>Flavobacterium</taxon>
    </lineage>
</organism>
<dbReference type="RefSeq" id="WP_282713987.1">
    <property type="nucleotide sequence ID" value="NZ_JASCRY010000001.1"/>
</dbReference>
<evidence type="ECO:0000313" key="3">
    <source>
        <dbReference type="Proteomes" id="UP001228643"/>
    </source>
</evidence>
<protein>
    <submittedName>
        <fullName evidence="2">Uncharacterized protein</fullName>
    </submittedName>
</protein>
<feature type="chain" id="PRO_5043487835" evidence="1">
    <location>
        <begin position="19"/>
        <end position="138"/>
    </location>
</feature>
<name>A0AAW6TMR0_9FLAO</name>
<proteinExistence type="predicted"/>
<dbReference type="Proteomes" id="UP001228643">
    <property type="component" value="Unassembled WGS sequence"/>
</dbReference>
<feature type="signal peptide" evidence="1">
    <location>
        <begin position="1"/>
        <end position="18"/>
    </location>
</feature>